<dbReference type="InterPro" id="IPR036390">
    <property type="entry name" value="WH_DNA-bd_sf"/>
</dbReference>
<sequence>MPRATQTDLAVLAALSVAPMTGYAVRDAIRTHLGSFWNESFGQIYPALARLRTEGLVEVDAGERTGSSVHRLTAAGRARLVELMREPAVMTPPRNGMLLRLFFGDVIGAEACRALVGEAREQAVAQLAALAAARRETEAEPAELPQRAYWLMTISAGEHTARASIAWADETLAALTALTAP</sequence>
<dbReference type="Pfam" id="PF03551">
    <property type="entry name" value="PadR"/>
    <property type="match status" value="1"/>
</dbReference>
<dbReference type="SUPFAM" id="SSF46785">
    <property type="entry name" value="Winged helix' DNA-binding domain"/>
    <property type="match status" value="1"/>
</dbReference>
<dbReference type="RefSeq" id="WP_149324561.1">
    <property type="nucleotide sequence ID" value="NZ_CP043504.1"/>
</dbReference>
<protein>
    <submittedName>
        <fullName evidence="3">PadR family transcriptional regulator</fullName>
    </submittedName>
</protein>
<dbReference type="KEGG" id="lyk:FLP23_03320"/>
<dbReference type="Gene3D" id="1.10.10.10">
    <property type="entry name" value="Winged helix-like DNA-binding domain superfamily/Winged helix DNA-binding domain"/>
    <property type="match status" value="1"/>
</dbReference>
<keyword evidence="4" id="KW-1185">Reference proteome</keyword>
<dbReference type="Proteomes" id="UP000322159">
    <property type="component" value="Chromosome"/>
</dbReference>
<proteinExistence type="predicted"/>
<gene>
    <name evidence="3" type="ORF">FLP23_03320</name>
</gene>
<dbReference type="OrthoDB" id="3186544at2"/>
<reference evidence="3 4" key="1">
    <citation type="submission" date="2019-09" db="EMBL/GenBank/DDBJ databases">
        <title>Genome sequencing of strain KACC 19322.</title>
        <authorList>
            <person name="Heo J."/>
            <person name="Kim S.-J."/>
            <person name="Kim J.-S."/>
            <person name="Hong S.-B."/>
            <person name="Kwon S.-W."/>
        </authorList>
    </citation>
    <scope>NUCLEOTIDE SEQUENCE [LARGE SCALE GENOMIC DNA]</scope>
    <source>
        <strain evidence="3 4">KACC 19322</strain>
    </source>
</reference>
<accession>A0A5C1Y5R7</accession>
<feature type="domain" description="Transcription regulator PadR N-terminal" evidence="1">
    <location>
        <begin position="11"/>
        <end position="80"/>
    </location>
</feature>
<dbReference type="PANTHER" id="PTHR43252:SF2">
    <property type="entry name" value="TRANSCRIPTION REGULATOR, PADR-LIKE FAMILY"/>
    <property type="match status" value="1"/>
</dbReference>
<dbReference type="Pfam" id="PF10400">
    <property type="entry name" value="Vir_act_alpha_C"/>
    <property type="match status" value="1"/>
</dbReference>
<dbReference type="Gene3D" id="6.10.140.190">
    <property type="match status" value="1"/>
</dbReference>
<evidence type="ECO:0000313" key="3">
    <source>
        <dbReference type="EMBL" id="QEO09131.1"/>
    </source>
</evidence>
<feature type="domain" description="Transcription regulator PadR C-terminal" evidence="2">
    <location>
        <begin position="94"/>
        <end position="175"/>
    </location>
</feature>
<evidence type="ECO:0000313" key="4">
    <source>
        <dbReference type="Proteomes" id="UP000322159"/>
    </source>
</evidence>
<organism evidence="3 4">
    <name type="scientific">Protaetiibacter larvae</name>
    <dbReference type="NCBI Taxonomy" id="2592654"/>
    <lineage>
        <taxon>Bacteria</taxon>
        <taxon>Bacillati</taxon>
        <taxon>Actinomycetota</taxon>
        <taxon>Actinomycetes</taxon>
        <taxon>Micrococcales</taxon>
        <taxon>Microbacteriaceae</taxon>
        <taxon>Protaetiibacter</taxon>
    </lineage>
</organism>
<dbReference type="InterPro" id="IPR036388">
    <property type="entry name" value="WH-like_DNA-bd_sf"/>
</dbReference>
<dbReference type="PANTHER" id="PTHR43252">
    <property type="entry name" value="TRANSCRIPTIONAL REGULATOR YQJI"/>
    <property type="match status" value="1"/>
</dbReference>
<dbReference type="InterPro" id="IPR018309">
    <property type="entry name" value="Tscrpt_reg_PadR_C"/>
</dbReference>
<evidence type="ECO:0000259" key="1">
    <source>
        <dbReference type="Pfam" id="PF03551"/>
    </source>
</evidence>
<dbReference type="InterPro" id="IPR005149">
    <property type="entry name" value="Tscrpt_reg_PadR_N"/>
</dbReference>
<name>A0A5C1Y5R7_9MICO</name>
<evidence type="ECO:0000259" key="2">
    <source>
        <dbReference type="Pfam" id="PF10400"/>
    </source>
</evidence>
<dbReference type="AlphaFoldDB" id="A0A5C1Y5R7"/>
<dbReference type="EMBL" id="CP043504">
    <property type="protein sequence ID" value="QEO09131.1"/>
    <property type="molecule type" value="Genomic_DNA"/>
</dbReference>